<name>A0A2M7GAJ0_9BACT</name>
<evidence type="ECO:0000313" key="1">
    <source>
        <dbReference type="EMBL" id="PIW19160.1"/>
    </source>
</evidence>
<dbReference type="EMBL" id="PFFQ01000005">
    <property type="protein sequence ID" value="PIW19160.1"/>
    <property type="molecule type" value="Genomic_DNA"/>
</dbReference>
<evidence type="ECO:0000313" key="2">
    <source>
        <dbReference type="Proteomes" id="UP000231019"/>
    </source>
</evidence>
<accession>A0A2M7GAJ0</accession>
<sequence length="167" mass="17799">MSDFKISVGGNPLENYQIRQIKNDKTMMQVEQHLKENPDGYDSMGVKIDGQDYLIVGKGLKANAGDSVEIEGQAMGRVEFVEEENNTFAEGLKAGFKTKMAGLEHSVAGVPFVLGAAAVKGTAAAIRGAKAHEKEIEAVTEGPPLTRQLIEDAVKAISSMFGGGDED</sequence>
<comment type="caution">
    <text evidence="1">The sequence shown here is derived from an EMBL/GenBank/DDBJ whole genome shotgun (WGS) entry which is preliminary data.</text>
</comment>
<organism evidence="1 2">
    <name type="scientific">bacterium (Candidatus Blackallbacteria) CG17_big_fil_post_rev_8_21_14_2_50_48_46</name>
    <dbReference type="NCBI Taxonomy" id="2014261"/>
    <lineage>
        <taxon>Bacteria</taxon>
        <taxon>Candidatus Blackallbacteria</taxon>
    </lineage>
</organism>
<reference evidence="1 2" key="1">
    <citation type="submission" date="2017-09" db="EMBL/GenBank/DDBJ databases">
        <title>Depth-based differentiation of microbial function through sediment-hosted aquifers and enrichment of novel symbionts in the deep terrestrial subsurface.</title>
        <authorList>
            <person name="Probst A.J."/>
            <person name="Ladd B."/>
            <person name="Jarett J.K."/>
            <person name="Geller-Mcgrath D.E."/>
            <person name="Sieber C.M."/>
            <person name="Emerson J.B."/>
            <person name="Anantharaman K."/>
            <person name="Thomas B.C."/>
            <person name="Malmstrom R."/>
            <person name="Stieglmeier M."/>
            <person name="Klingl A."/>
            <person name="Woyke T."/>
            <person name="Ryan C.M."/>
            <person name="Banfield J.F."/>
        </authorList>
    </citation>
    <scope>NUCLEOTIDE SEQUENCE [LARGE SCALE GENOMIC DNA]</scope>
    <source>
        <strain evidence="1">CG17_big_fil_post_rev_8_21_14_2_50_48_46</strain>
    </source>
</reference>
<protein>
    <submittedName>
        <fullName evidence="1">Uncharacterized protein</fullName>
    </submittedName>
</protein>
<dbReference type="AlphaFoldDB" id="A0A2M7GAJ0"/>
<dbReference type="Proteomes" id="UP000231019">
    <property type="component" value="Unassembled WGS sequence"/>
</dbReference>
<gene>
    <name evidence="1" type="ORF">COW36_01745</name>
</gene>
<proteinExistence type="predicted"/>